<dbReference type="InterPro" id="IPR032675">
    <property type="entry name" value="LRR_dom_sf"/>
</dbReference>
<feature type="region of interest" description="Disordered" evidence="1">
    <location>
        <begin position="472"/>
        <end position="522"/>
    </location>
</feature>
<name>A0A371DHJ9_9APHY</name>
<dbReference type="Proteomes" id="UP000256964">
    <property type="component" value="Unassembled WGS sequence"/>
</dbReference>
<keyword evidence="3" id="KW-1185">Reference proteome</keyword>
<sequence>MTACELHALRKENVDSRKSLNPEFAPCVNSLPPALPAEVVKVVFDELALIATQPYEYVPDVLLGPRSSYMDHVRFQKGLTLVCKSWWDLATRVLYERIVIRRMGQIPALARTLSATDAGYNFGSLVKHITLHECAILKPFSDVVLEHLRIVLRHCTTLQSFSMVPHYNYRGRAWYGLGSALDNNWMALETIRNVLQTGRAETLRHLELSVQTESRTAIVELYHLLSQTTQLLSLKLAPFPCGREYEAYNEFTAPQMLTLPSLNDLQISMEGYNLYEWIASSWQLPNLTFLTFLDFYGHISLPFLAAHGGQLIYLHCYPSSSEHAASWHGMHVTQHGFDQLADVAPMLEHLVVCRAASDILRDFRKADRPLVHLRHLDVWVPHVAGLTRQRVMEESFEGYDDAPGSDREKFPALGENVRFLSHRVHGHSDLPKICHPSALSQSDEVRALYVRDVCVVQTSWCVWANEVPARIRDEPGSDTADSDEEEDPEFVVGDDEEDKTSWCSEDASDHGSGTGSLDGMAEDSYVMLREDKVTETGTSHQALLEQWDLEEIDRVRECLVRDGR</sequence>
<dbReference type="Gene3D" id="3.80.10.10">
    <property type="entry name" value="Ribonuclease Inhibitor"/>
    <property type="match status" value="1"/>
</dbReference>
<dbReference type="AlphaFoldDB" id="A0A371DHJ9"/>
<reference evidence="2 3" key="1">
    <citation type="journal article" date="2018" name="Biotechnol. Biofuels">
        <title>Integrative visual omics of the white-rot fungus Polyporus brumalis exposes the biotechnological potential of its oxidative enzymes for delignifying raw plant biomass.</title>
        <authorList>
            <person name="Miyauchi S."/>
            <person name="Rancon A."/>
            <person name="Drula E."/>
            <person name="Hage H."/>
            <person name="Chaduli D."/>
            <person name="Favel A."/>
            <person name="Grisel S."/>
            <person name="Henrissat B."/>
            <person name="Herpoel-Gimbert I."/>
            <person name="Ruiz-Duenas F.J."/>
            <person name="Chevret D."/>
            <person name="Hainaut M."/>
            <person name="Lin J."/>
            <person name="Wang M."/>
            <person name="Pangilinan J."/>
            <person name="Lipzen A."/>
            <person name="Lesage-Meessen L."/>
            <person name="Navarro D."/>
            <person name="Riley R."/>
            <person name="Grigoriev I.V."/>
            <person name="Zhou S."/>
            <person name="Raouche S."/>
            <person name="Rosso M.N."/>
        </authorList>
    </citation>
    <scope>NUCLEOTIDE SEQUENCE [LARGE SCALE GENOMIC DNA]</scope>
    <source>
        <strain evidence="2 3">BRFM 1820</strain>
    </source>
</reference>
<organism evidence="2 3">
    <name type="scientific">Lentinus brumalis</name>
    <dbReference type="NCBI Taxonomy" id="2498619"/>
    <lineage>
        <taxon>Eukaryota</taxon>
        <taxon>Fungi</taxon>
        <taxon>Dikarya</taxon>
        <taxon>Basidiomycota</taxon>
        <taxon>Agaricomycotina</taxon>
        <taxon>Agaricomycetes</taxon>
        <taxon>Polyporales</taxon>
        <taxon>Polyporaceae</taxon>
        <taxon>Lentinus</taxon>
    </lineage>
</organism>
<proteinExistence type="predicted"/>
<dbReference type="SUPFAM" id="SSF52047">
    <property type="entry name" value="RNI-like"/>
    <property type="match status" value="1"/>
</dbReference>
<accession>A0A371DHJ9</accession>
<evidence type="ECO:0000313" key="2">
    <source>
        <dbReference type="EMBL" id="RDX52002.1"/>
    </source>
</evidence>
<protein>
    <recommendedName>
        <fullName evidence="4">F-box domain-containing protein</fullName>
    </recommendedName>
</protein>
<gene>
    <name evidence="2" type="ORF">OH76DRAFT_236510</name>
</gene>
<dbReference type="EMBL" id="KZ857392">
    <property type="protein sequence ID" value="RDX52002.1"/>
    <property type="molecule type" value="Genomic_DNA"/>
</dbReference>
<evidence type="ECO:0000256" key="1">
    <source>
        <dbReference type="SAM" id="MobiDB-lite"/>
    </source>
</evidence>
<dbReference type="OrthoDB" id="2758237at2759"/>
<evidence type="ECO:0000313" key="3">
    <source>
        <dbReference type="Proteomes" id="UP000256964"/>
    </source>
</evidence>
<evidence type="ECO:0008006" key="4">
    <source>
        <dbReference type="Google" id="ProtNLM"/>
    </source>
</evidence>
<feature type="compositionally biased region" description="Acidic residues" evidence="1">
    <location>
        <begin position="480"/>
        <end position="498"/>
    </location>
</feature>